<dbReference type="PANTHER" id="PTHR30354">
    <property type="entry name" value="GNT FAMILY GLUCONATE TRANSPORTER"/>
    <property type="match status" value="1"/>
</dbReference>
<feature type="transmembrane region" description="Helical" evidence="1">
    <location>
        <begin position="226"/>
        <end position="247"/>
    </location>
</feature>
<proteinExistence type="predicted"/>
<dbReference type="Pfam" id="PF02447">
    <property type="entry name" value="GntP_permease"/>
    <property type="match status" value="1"/>
</dbReference>
<keyword evidence="1" id="KW-1133">Transmembrane helix</keyword>
<keyword evidence="1" id="KW-0812">Transmembrane</keyword>
<evidence type="ECO:0000313" key="2">
    <source>
        <dbReference type="EMBL" id="MDN5215219.1"/>
    </source>
</evidence>
<accession>A0ABT8LBQ6</accession>
<protein>
    <submittedName>
        <fullName evidence="2">GntP family permease</fullName>
    </submittedName>
</protein>
<gene>
    <name evidence="2" type="ORF">QQ020_24275</name>
</gene>
<dbReference type="EMBL" id="JAUJEB010000006">
    <property type="protein sequence ID" value="MDN5215219.1"/>
    <property type="molecule type" value="Genomic_DNA"/>
</dbReference>
<feature type="transmembrane region" description="Helical" evidence="1">
    <location>
        <begin position="96"/>
        <end position="115"/>
    </location>
</feature>
<feature type="transmembrane region" description="Helical" evidence="1">
    <location>
        <begin position="175"/>
        <end position="194"/>
    </location>
</feature>
<feature type="transmembrane region" description="Helical" evidence="1">
    <location>
        <begin position="418"/>
        <end position="442"/>
    </location>
</feature>
<name>A0ABT8LBQ6_9BACT</name>
<organism evidence="2 3">
    <name type="scientific">Agaribacillus aureus</name>
    <dbReference type="NCBI Taxonomy" id="3051825"/>
    <lineage>
        <taxon>Bacteria</taxon>
        <taxon>Pseudomonadati</taxon>
        <taxon>Bacteroidota</taxon>
        <taxon>Cytophagia</taxon>
        <taxon>Cytophagales</taxon>
        <taxon>Splendidivirgaceae</taxon>
        <taxon>Agaribacillus</taxon>
    </lineage>
</organism>
<feature type="transmembrane region" description="Helical" evidence="1">
    <location>
        <begin position="55"/>
        <end position="76"/>
    </location>
</feature>
<dbReference type="Proteomes" id="UP001172083">
    <property type="component" value="Unassembled WGS sequence"/>
</dbReference>
<comment type="caution">
    <text evidence="2">The sequence shown here is derived from an EMBL/GenBank/DDBJ whole genome shotgun (WGS) entry which is preliminary data.</text>
</comment>
<reference evidence="2" key="1">
    <citation type="submission" date="2023-06" db="EMBL/GenBank/DDBJ databases">
        <title>Genomic of Agaribacillus aureum.</title>
        <authorList>
            <person name="Wang G."/>
        </authorList>
    </citation>
    <scope>NUCLEOTIDE SEQUENCE</scope>
    <source>
        <strain evidence="2">BMA12</strain>
    </source>
</reference>
<feature type="transmembrane region" description="Helical" evidence="1">
    <location>
        <begin position="253"/>
        <end position="275"/>
    </location>
</feature>
<feature type="transmembrane region" description="Helical" evidence="1">
    <location>
        <begin position="337"/>
        <end position="366"/>
    </location>
</feature>
<keyword evidence="3" id="KW-1185">Reference proteome</keyword>
<keyword evidence="1" id="KW-0472">Membrane</keyword>
<dbReference type="RefSeq" id="WP_346760557.1">
    <property type="nucleotide sequence ID" value="NZ_JAUJEB010000006.1"/>
</dbReference>
<evidence type="ECO:0000313" key="3">
    <source>
        <dbReference type="Proteomes" id="UP001172083"/>
    </source>
</evidence>
<evidence type="ECO:0000256" key="1">
    <source>
        <dbReference type="SAM" id="Phobius"/>
    </source>
</evidence>
<feature type="transmembrane region" description="Helical" evidence="1">
    <location>
        <begin position="135"/>
        <end position="155"/>
    </location>
</feature>
<feature type="transmembrane region" description="Helical" evidence="1">
    <location>
        <begin position="296"/>
        <end position="317"/>
    </location>
</feature>
<feature type="transmembrane region" description="Helical" evidence="1">
    <location>
        <begin position="378"/>
        <end position="398"/>
    </location>
</feature>
<dbReference type="PANTHER" id="PTHR30354:SF11">
    <property type="entry name" value="PERMEASE"/>
    <property type="match status" value="1"/>
</dbReference>
<dbReference type="InterPro" id="IPR003474">
    <property type="entry name" value="Glcn_transporter"/>
</dbReference>
<dbReference type="PIRSF" id="PIRSF002746">
    <property type="entry name" value="Gluconate_transporter"/>
    <property type="match status" value="1"/>
</dbReference>
<sequence length="443" mass="45889">MILLLILIICLAFVVISIIRFDLHPFMALLLAAIGFGLLSGMSFDTILQSINDGFGGVLGKIGLIILFGVIIGSFLENSGGAMVLASRILRVIGEKSVHLAMMITGYIISIPVFADSGFIMLHPLNKSLSLKSKLPFAGTTAAMALGLTASHVMVPPTPGPVAAAGILGADLGKVIFFGLIVSVLSLFTCYIFARKYCDKVTVSNPIPAPAATELQQKAPGLFKSFLPVLVPIFLIILNSVAMFPTAPLGQGSLVNILGFIGNPAIALLIGVFLVMTLPERIDKKIISASGWLGKALLTAAPIILITGAGGIFGKVLQNSGIAELVSSQLGNTNLGLWLPFLLAAGLKTAQGSSTVALITTASIVAPLMPALGLESEIAKALGVLAIGAGSAVASHANDSFFWVLTQMTGMNIKEGNQVLSLGTIVFGTTAIIIISILSAFVI</sequence>
<feature type="transmembrane region" description="Helical" evidence="1">
    <location>
        <begin position="27"/>
        <end position="48"/>
    </location>
</feature>